<feature type="compositionally biased region" description="Polar residues" evidence="1">
    <location>
        <begin position="7"/>
        <end position="23"/>
    </location>
</feature>
<dbReference type="EMBL" id="CAXAMN010027761">
    <property type="protein sequence ID" value="CAK9112737.1"/>
    <property type="molecule type" value="Genomic_DNA"/>
</dbReference>
<dbReference type="Proteomes" id="UP001642484">
    <property type="component" value="Unassembled WGS sequence"/>
</dbReference>
<feature type="region of interest" description="Disordered" evidence="1">
    <location>
        <begin position="1"/>
        <end position="79"/>
    </location>
</feature>
<evidence type="ECO:0000313" key="3">
    <source>
        <dbReference type="Proteomes" id="UP001642484"/>
    </source>
</evidence>
<dbReference type="PANTHER" id="PTHR46731">
    <property type="entry name" value="F-BOX ONLY PROTEIN 15"/>
    <property type="match status" value="1"/>
</dbReference>
<accession>A0ABP0SK10</accession>
<protein>
    <recommendedName>
        <fullName evidence="4">F-box protein</fullName>
    </recommendedName>
</protein>
<reference evidence="2 3" key="1">
    <citation type="submission" date="2024-02" db="EMBL/GenBank/DDBJ databases">
        <authorList>
            <person name="Chen Y."/>
            <person name="Shah S."/>
            <person name="Dougan E. K."/>
            <person name="Thang M."/>
            <person name="Chan C."/>
        </authorList>
    </citation>
    <scope>NUCLEOTIDE SEQUENCE [LARGE SCALE GENOMIC DNA]</scope>
</reference>
<keyword evidence="3" id="KW-1185">Reference proteome</keyword>
<organism evidence="2 3">
    <name type="scientific">Durusdinium trenchii</name>
    <dbReference type="NCBI Taxonomy" id="1381693"/>
    <lineage>
        <taxon>Eukaryota</taxon>
        <taxon>Sar</taxon>
        <taxon>Alveolata</taxon>
        <taxon>Dinophyceae</taxon>
        <taxon>Suessiales</taxon>
        <taxon>Symbiodiniaceae</taxon>
        <taxon>Durusdinium</taxon>
    </lineage>
</organism>
<dbReference type="PANTHER" id="PTHR46731:SF1">
    <property type="entry name" value="F-BOX ONLY PROTEIN 15"/>
    <property type="match status" value="1"/>
</dbReference>
<sequence length="649" mass="71875">MPPKRPPQSSGGPSVPLANSGSTRAVPRRADRAEGSRGAIRSQSVPRNSEIFDVKESFAADPKPPGRAKASAQLRSSGQGMAYARGAQAMREQQALRQKLQVGARDRSSLVLELVVRVACAAMQHAVREVCAVRTCSRQLCETCSEDAVWEQLYRLRWTPSSSVATGWRQAYLARLRRLQASFLARNLPNFVRKLRRRDGLPDLRKIHDALRMSFSLSLSHGPSASCQTIDFTEANVDASIQLFDTALCLRCTFSTLNLKCPLHYQLRGRSLACGKDEVLLTSSLQSPEDWSQSSIQEDCRFLRSPCGRVFAALWGDDSLAGIYVTLHYAQSLWPIIGASEAWALLARPPEPDDLDSALGLHDYTVLLTLRSAKQECFSNGFYKVHLFGLGSITSGFGGVLVDGRCCVEQSQAAAGYVEGKPSSRQKRRDKSYNAEVSHFEALAPHDSGVQLPFPCLRAPQITLQTAAFKSVLQDHCFMDVTVFDEHGHIFWAVSAVCQLFDACPHESSILQHRHVQVDFDRGSSASTSGRAASVRWLCLADRGAAQILVQLDFDCFSGGLTLLFLKSPSFRRFNCLELLGDWMTPDPAIRDRDRCGTEAAWSRGSDRQLPRVNAVTLHPEVDFLDQWWSSKYAQTAKGKPHFVPDPDR</sequence>
<comment type="caution">
    <text evidence="2">The sequence shown here is derived from an EMBL/GenBank/DDBJ whole genome shotgun (WGS) entry which is preliminary data.</text>
</comment>
<evidence type="ECO:0000313" key="2">
    <source>
        <dbReference type="EMBL" id="CAK9112737.1"/>
    </source>
</evidence>
<evidence type="ECO:0000256" key="1">
    <source>
        <dbReference type="SAM" id="MobiDB-lite"/>
    </source>
</evidence>
<gene>
    <name evidence="2" type="ORF">CCMP2556_LOCUS52237</name>
</gene>
<proteinExistence type="predicted"/>
<evidence type="ECO:0008006" key="4">
    <source>
        <dbReference type="Google" id="ProtNLM"/>
    </source>
</evidence>
<name>A0ABP0SK10_9DINO</name>